<dbReference type="Gene3D" id="1.20.1260.100">
    <property type="entry name" value="TspO/MBR protein"/>
    <property type="match status" value="1"/>
</dbReference>
<dbReference type="Pfam" id="PF03073">
    <property type="entry name" value="TspO_MBR"/>
    <property type="match status" value="1"/>
</dbReference>
<keyword evidence="3 6" id="KW-0812">Transmembrane</keyword>
<dbReference type="InterPro" id="IPR004307">
    <property type="entry name" value="TspO_MBR"/>
</dbReference>
<comment type="subcellular location">
    <subcellularLocation>
        <location evidence="1">Membrane</location>
        <topology evidence="1">Multi-pass membrane protein</topology>
    </subcellularLocation>
</comment>
<name>A0A4Q9VVT0_9HYPH</name>
<dbReference type="PIRSF" id="PIRSF005859">
    <property type="entry name" value="PBR"/>
    <property type="match status" value="1"/>
</dbReference>
<dbReference type="GO" id="GO:0016020">
    <property type="term" value="C:membrane"/>
    <property type="evidence" value="ECO:0007669"/>
    <property type="project" value="UniProtKB-SubCell"/>
</dbReference>
<evidence type="ECO:0000256" key="6">
    <source>
        <dbReference type="SAM" id="Phobius"/>
    </source>
</evidence>
<feature type="transmembrane region" description="Helical" evidence="6">
    <location>
        <begin position="12"/>
        <end position="41"/>
    </location>
</feature>
<evidence type="ECO:0000256" key="3">
    <source>
        <dbReference type="ARBA" id="ARBA00022692"/>
    </source>
</evidence>
<evidence type="ECO:0000256" key="4">
    <source>
        <dbReference type="ARBA" id="ARBA00022989"/>
    </source>
</evidence>
<comment type="caution">
    <text evidence="7">The sequence shown here is derived from an EMBL/GenBank/DDBJ whole genome shotgun (WGS) entry which is preliminary data.</text>
</comment>
<organism evidence="7 8">
    <name type="scientific">Siculibacillus lacustris</name>
    <dbReference type="NCBI Taxonomy" id="1549641"/>
    <lineage>
        <taxon>Bacteria</taxon>
        <taxon>Pseudomonadati</taxon>
        <taxon>Pseudomonadota</taxon>
        <taxon>Alphaproteobacteria</taxon>
        <taxon>Hyphomicrobiales</taxon>
        <taxon>Ancalomicrobiaceae</taxon>
        <taxon>Siculibacillus</taxon>
    </lineage>
</organism>
<dbReference type="CDD" id="cd15904">
    <property type="entry name" value="TSPO_MBR"/>
    <property type="match status" value="1"/>
</dbReference>
<evidence type="ECO:0000313" key="7">
    <source>
        <dbReference type="EMBL" id="TBW40369.1"/>
    </source>
</evidence>
<dbReference type="InterPro" id="IPR038330">
    <property type="entry name" value="TspO/MBR-related_sf"/>
</dbReference>
<dbReference type="FunFam" id="1.20.1260.100:FF:000001">
    <property type="entry name" value="translocator protein 2"/>
    <property type="match status" value="1"/>
</dbReference>
<dbReference type="Proteomes" id="UP000292781">
    <property type="component" value="Unassembled WGS sequence"/>
</dbReference>
<sequence>MTPIRFRPGPLVAVGLAVLPVAIAGALGNVVTLPALVPWYAGLAKPWFVPPNGLFAPAWTFLYLTMIVAFWRILRSDADAPGRGAAIRWFLVQISLNALWSIAFFGLHSPPAGLVVLALLLPAIVMTIVGFARVDRPAGLLLVPYLAWTCFATALNLGVWWLNR</sequence>
<gene>
    <name evidence="7" type="ORF">EYW49_04075</name>
</gene>
<dbReference type="GO" id="GO:0033013">
    <property type="term" value="P:tetrapyrrole metabolic process"/>
    <property type="evidence" value="ECO:0007669"/>
    <property type="project" value="UniProtKB-ARBA"/>
</dbReference>
<dbReference type="RefSeq" id="WP_131306472.1">
    <property type="nucleotide sequence ID" value="NZ_SJFN01000004.1"/>
</dbReference>
<dbReference type="AlphaFoldDB" id="A0A4Q9VVT0"/>
<feature type="transmembrane region" description="Helical" evidence="6">
    <location>
        <begin position="139"/>
        <end position="162"/>
    </location>
</feature>
<feature type="transmembrane region" description="Helical" evidence="6">
    <location>
        <begin position="112"/>
        <end position="132"/>
    </location>
</feature>
<evidence type="ECO:0000313" key="8">
    <source>
        <dbReference type="Proteomes" id="UP000292781"/>
    </source>
</evidence>
<feature type="transmembrane region" description="Helical" evidence="6">
    <location>
        <begin position="53"/>
        <end position="74"/>
    </location>
</feature>
<evidence type="ECO:0000256" key="1">
    <source>
        <dbReference type="ARBA" id="ARBA00004141"/>
    </source>
</evidence>
<dbReference type="PANTHER" id="PTHR10057">
    <property type="entry name" value="PERIPHERAL-TYPE BENZODIAZEPINE RECEPTOR"/>
    <property type="match status" value="1"/>
</dbReference>
<comment type="similarity">
    <text evidence="2">Belongs to the TspO/BZRP family.</text>
</comment>
<reference evidence="7 8" key="1">
    <citation type="submission" date="2019-02" db="EMBL/GenBank/DDBJ databases">
        <title>Siculibacillus lacustris gen. nov., sp. nov., a new rosette-forming bacterium isolated from a freshwater crater lake (Lake St. Ana, Romania).</title>
        <authorList>
            <person name="Felfoldi T."/>
            <person name="Marton Z."/>
            <person name="Szabo A."/>
            <person name="Mentes A."/>
            <person name="Boka K."/>
            <person name="Marialigeti K."/>
            <person name="Mathe I."/>
            <person name="Koncz M."/>
            <person name="Schumann P."/>
            <person name="Toth E."/>
        </authorList>
    </citation>
    <scope>NUCLEOTIDE SEQUENCE [LARGE SCALE GENOMIC DNA]</scope>
    <source>
        <strain evidence="7 8">SA-279</strain>
    </source>
</reference>
<dbReference type="EMBL" id="SJFN01000004">
    <property type="protein sequence ID" value="TBW40369.1"/>
    <property type="molecule type" value="Genomic_DNA"/>
</dbReference>
<keyword evidence="8" id="KW-1185">Reference proteome</keyword>
<evidence type="ECO:0000256" key="2">
    <source>
        <dbReference type="ARBA" id="ARBA00007524"/>
    </source>
</evidence>
<protein>
    <submittedName>
        <fullName evidence="7">Tryptophan-rich sensory protein</fullName>
    </submittedName>
</protein>
<dbReference type="OrthoDB" id="9795496at2"/>
<feature type="transmembrane region" description="Helical" evidence="6">
    <location>
        <begin position="86"/>
        <end position="106"/>
    </location>
</feature>
<dbReference type="PANTHER" id="PTHR10057:SF0">
    <property type="entry name" value="TRANSLOCATOR PROTEIN"/>
    <property type="match status" value="1"/>
</dbReference>
<evidence type="ECO:0000256" key="5">
    <source>
        <dbReference type="ARBA" id="ARBA00023136"/>
    </source>
</evidence>
<accession>A0A4Q9VVT0</accession>
<keyword evidence="4 6" id="KW-1133">Transmembrane helix</keyword>
<keyword evidence="5 6" id="KW-0472">Membrane</keyword>
<proteinExistence type="inferred from homology"/>